<dbReference type="PANTHER" id="PTHR42977">
    <property type="entry name" value="HYDROLASE-RELATED"/>
    <property type="match status" value="1"/>
</dbReference>
<dbReference type="EMBL" id="VFLP01000043">
    <property type="protein sequence ID" value="TRX91708.1"/>
    <property type="molecule type" value="Genomic_DNA"/>
</dbReference>
<proteinExistence type="predicted"/>
<sequence length="287" mass="32481">MDLLTVNNVTVDGIDVFYREAGAHDAPVLLLLHGFPSSSFMFRHLIPLLAITYRVIAPDFPAFGFTNVPAALQYKYTFENLANTTGLFLDTLGIDRFAMYIFDYGAPVGLRLALDRPESVSAIITQNGNAYVEGLGPQFWAPIMKYWESGSEADREALLPAVSFNGTKSRYVDGSPHPDKIEPETYNLDQALLDRPGNKDIQLDLFYDYRTNVELYPKFQEYFRNSSVPVLAIWGKNDVSFIPPGAEAYRRDVKHFELHFLDAGHFALETNEVLFAKRIDQFLKKCT</sequence>
<organism evidence="3 4">
    <name type="scientific">Xylaria flabelliformis</name>
    <dbReference type="NCBI Taxonomy" id="2512241"/>
    <lineage>
        <taxon>Eukaryota</taxon>
        <taxon>Fungi</taxon>
        <taxon>Dikarya</taxon>
        <taxon>Ascomycota</taxon>
        <taxon>Pezizomycotina</taxon>
        <taxon>Sordariomycetes</taxon>
        <taxon>Xylariomycetidae</taxon>
        <taxon>Xylariales</taxon>
        <taxon>Xylariaceae</taxon>
        <taxon>Xylaria</taxon>
    </lineage>
</organism>
<comment type="caution">
    <text evidence="3">The sequence shown here is derived from an EMBL/GenBank/DDBJ whole genome shotgun (WGS) entry which is preliminary data.</text>
</comment>
<dbReference type="Pfam" id="PF00561">
    <property type="entry name" value="Abhydrolase_1"/>
    <property type="match status" value="1"/>
</dbReference>
<evidence type="ECO:0000313" key="4">
    <source>
        <dbReference type="Proteomes" id="UP000319160"/>
    </source>
</evidence>
<dbReference type="STRING" id="2512241.A0A553HUS5"/>
<evidence type="ECO:0000256" key="1">
    <source>
        <dbReference type="ARBA" id="ARBA00022801"/>
    </source>
</evidence>
<dbReference type="SUPFAM" id="SSF53474">
    <property type="entry name" value="alpha/beta-Hydrolases"/>
    <property type="match status" value="1"/>
</dbReference>
<feature type="domain" description="AB hydrolase-1" evidence="2">
    <location>
        <begin position="27"/>
        <end position="271"/>
    </location>
</feature>
<dbReference type="InterPro" id="IPR000073">
    <property type="entry name" value="AB_hydrolase_1"/>
</dbReference>
<dbReference type="InterPro" id="IPR051340">
    <property type="entry name" value="Haloalkane_dehalogenase"/>
</dbReference>
<reference evidence="4" key="1">
    <citation type="submission" date="2019-06" db="EMBL/GenBank/DDBJ databases">
        <title>Draft genome sequence of the griseofulvin-producing fungus Xylaria cubensis strain G536.</title>
        <authorList>
            <person name="Mead M.E."/>
            <person name="Raja H.A."/>
            <person name="Steenwyk J.L."/>
            <person name="Knowles S.L."/>
            <person name="Oberlies N.H."/>
            <person name="Rokas A."/>
        </authorList>
    </citation>
    <scope>NUCLEOTIDE SEQUENCE [LARGE SCALE GENOMIC DNA]</scope>
    <source>
        <strain evidence="4">G536</strain>
    </source>
</reference>
<dbReference type="PANTHER" id="PTHR42977:SF3">
    <property type="entry name" value="AB HYDROLASE-1 DOMAIN-CONTAINING PROTEIN"/>
    <property type="match status" value="1"/>
</dbReference>
<keyword evidence="1" id="KW-0378">Hydrolase</keyword>
<keyword evidence="4" id="KW-1185">Reference proteome</keyword>
<dbReference type="InterPro" id="IPR000639">
    <property type="entry name" value="Epox_hydrolase-like"/>
</dbReference>
<dbReference type="OrthoDB" id="6431331at2759"/>
<protein>
    <recommendedName>
        <fullName evidence="2">AB hydrolase-1 domain-containing protein</fullName>
    </recommendedName>
</protein>
<dbReference type="PRINTS" id="PR00412">
    <property type="entry name" value="EPOXHYDRLASE"/>
</dbReference>
<dbReference type="FunFam" id="3.40.50.1820:FF:000173">
    <property type="entry name" value="Alpha/beta hydrolase"/>
    <property type="match status" value="1"/>
</dbReference>
<dbReference type="AlphaFoldDB" id="A0A553HUS5"/>
<evidence type="ECO:0000313" key="3">
    <source>
        <dbReference type="EMBL" id="TRX91708.1"/>
    </source>
</evidence>
<evidence type="ECO:0000259" key="2">
    <source>
        <dbReference type="Pfam" id="PF00561"/>
    </source>
</evidence>
<dbReference type="InterPro" id="IPR029058">
    <property type="entry name" value="AB_hydrolase_fold"/>
</dbReference>
<accession>A0A553HUS5</accession>
<gene>
    <name evidence="3" type="ORF">FHL15_007490</name>
</gene>
<dbReference type="Proteomes" id="UP000319160">
    <property type="component" value="Unassembled WGS sequence"/>
</dbReference>
<dbReference type="Gene3D" id="3.40.50.1820">
    <property type="entry name" value="alpha/beta hydrolase"/>
    <property type="match status" value="1"/>
</dbReference>
<name>A0A553HUS5_9PEZI</name>
<dbReference type="GO" id="GO:0004301">
    <property type="term" value="F:epoxide hydrolase activity"/>
    <property type="evidence" value="ECO:0007669"/>
    <property type="project" value="TreeGrafter"/>
</dbReference>